<dbReference type="PANTHER" id="PTHR43643">
    <property type="entry name" value="HISTIDINOL-PHOSPHATE AMINOTRANSFERASE 2"/>
    <property type="match status" value="1"/>
</dbReference>
<dbReference type="EMBL" id="AZRA01000127">
    <property type="protein sequence ID" value="KDB50557.1"/>
    <property type="molecule type" value="Genomic_DNA"/>
</dbReference>
<dbReference type="EC" id="2.6.1.9" evidence="3"/>
<dbReference type="Gene3D" id="3.90.1150.10">
    <property type="entry name" value="Aspartate Aminotransferase, domain 1"/>
    <property type="match status" value="1"/>
</dbReference>
<dbReference type="RefSeq" id="WP_076458901.1">
    <property type="nucleotide sequence ID" value="NZ_AZRA01000127.1"/>
</dbReference>
<sequence length="381" mass="42111">MTTLHHDHQITSSLHDFARTHGGPDAHGVPRWDFSTNANACGPAPMALEMVRQVDARRYPDPTFSALRRQLGQLHQVDPARIVIAASASEFIRRMTLAIAMLKPGARVQVPDYAYGEYVAAAHALGLQPWRASGLPGDVPPYLIWHTEPGSPAGDATPAPDFDPTDSVLVVDRAYAPLRLDGEAPELSPHAWQLWSPNKALGLTGVRGAYAVAPERGTVTAELVDWLQQQLDRLAPSWPLGAHGVAMLSAWASDEAQSWVRASLHILRSWRRQQLDLCHRRLGWTCRASVTPFYLARWGRWEDPAQAQEDPAHPVRLLPELRTLGLKLRDCSSMGLPGWVRVSVQAPPSQQALSQLWRQVIGESTFVPTVRQSGFQSLSTY</sequence>
<dbReference type="GO" id="GO:0004400">
    <property type="term" value="F:histidinol-phosphate transaminase activity"/>
    <property type="evidence" value="ECO:0007669"/>
    <property type="project" value="UniProtKB-EC"/>
</dbReference>
<comment type="similarity">
    <text evidence="2">Belongs to the class-II pyridoxal-phosphate-dependent aminotransferase family. Histidinol-phosphate aminotransferase subfamily.</text>
</comment>
<gene>
    <name evidence="11" type="ORF">X805_38470</name>
</gene>
<proteinExistence type="inferred from homology"/>
<evidence type="ECO:0000256" key="1">
    <source>
        <dbReference type="ARBA" id="ARBA00005011"/>
    </source>
</evidence>
<keyword evidence="8" id="KW-0368">Histidine biosynthesis</keyword>
<evidence type="ECO:0000256" key="5">
    <source>
        <dbReference type="ARBA" id="ARBA00022605"/>
    </source>
</evidence>
<keyword evidence="7" id="KW-0663">Pyridoxal phosphate</keyword>
<accession>A0A059KGH2</accession>
<comment type="pathway">
    <text evidence="1">Amino-acid biosynthesis; L-histidine biosynthesis; L-histidine from 5-phospho-alpha-D-ribose 1-diphosphate: step 7/9.</text>
</comment>
<evidence type="ECO:0000256" key="2">
    <source>
        <dbReference type="ARBA" id="ARBA00007970"/>
    </source>
</evidence>
<dbReference type="InterPro" id="IPR015422">
    <property type="entry name" value="PyrdxlP-dep_Trfase_small"/>
</dbReference>
<dbReference type="Proteomes" id="UP000026714">
    <property type="component" value="Unassembled WGS sequence"/>
</dbReference>
<comment type="catalytic activity">
    <reaction evidence="9">
        <text>L-histidinol phosphate + 2-oxoglutarate = 3-(imidazol-4-yl)-2-oxopropyl phosphate + L-glutamate</text>
        <dbReference type="Rhea" id="RHEA:23744"/>
        <dbReference type="ChEBI" id="CHEBI:16810"/>
        <dbReference type="ChEBI" id="CHEBI:29985"/>
        <dbReference type="ChEBI" id="CHEBI:57766"/>
        <dbReference type="ChEBI" id="CHEBI:57980"/>
        <dbReference type="EC" id="2.6.1.9"/>
    </reaction>
</comment>
<protein>
    <recommendedName>
        <fullName evidence="3">histidinol-phosphate transaminase</fullName>
        <ecNumber evidence="3">2.6.1.9</ecNumber>
    </recommendedName>
</protein>
<evidence type="ECO:0000313" key="11">
    <source>
        <dbReference type="EMBL" id="KDB50557.1"/>
    </source>
</evidence>
<evidence type="ECO:0000256" key="3">
    <source>
        <dbReference type="ARBA" id="ARBA00012748"/>
    </source>
</evidence>
<keyword evidence="4" id="KW-0032">Aminotransferase</keyword>
<dbReference type="SUPFAM" id="SSF53383">
    <property type="entry name" value="PLP-dependent transferases"/>
    <property type="match status" value="1"/>
</dbReference>
<reference evidence="11 12" key="1">
    <citation type="journal article" date="2014" name="FEMS Microbiol. Ecol.">
        <title>Sphaerotilus natans encrusted with nanoball-shaped Fe(III) oxide minerals formed by nitrate-reducing mixotrophic Fe(II) oxidation.</title>
        <authorList>
            <person name="Park S."/>
            <person name="Kim D.H."/>
            <person name="Lee J.H."/>
            <person name="Hur H.G."/>
        </authorList>
    </citation>
    <scope>NUCLEOTIDE SEQUENCE [LARGE SCALE GENOMIC DNA]</scope>
    <source>
        <strain evidence="11 12">DSM 6575</strain>
    </source>
</reference>
<evidence type="ECO:0000256" key="7">
    <source>
        <dbReference type="ARBA" id="ARBA00022898"/>
    </source>
</evidence>
<dbReference type="PANTHER" id="PTHR43643:SF6">
    <property type="entry name" value="HISTIDINOL-PHOSPHATE AMINOTRANSFERASE"/>
    <property type="match status" value="1"/>
</dbReference>
<dbReference type="STRING" id="34103.SAMN05421778_11130"/>
<dbReference type="InterPro" id="IPR050106">
    <property type="entry name" value="HistidinolP_aminotransfase"/>
</dbReference>
<dbReference type="GO" id="GO:0030170">
    <property type="term" value="F:pyridoxal phosphate binding"/>
    <property type="evidence" value="ECO:0007669"/>
    <property type="project" value="InterPro"/>
</dbReference>
<evidence type="ECO:0000256" key="6">
    <source>
        <dbReference type="ARBA" id="ARBA00022679"/>
    </source>
</evidence>
<dbReference type="InterPro" id="IPR015424">
    <property type="entry name" value="PyrdxlP-dep_Trfase"/>
</dbReference>
<dbReference type="eggNOG" id="COG0079">
    <property type="taxonomic scope" value="Bacteria"/>
</dbReference>
<dbReference type="InterPro" id="IPR015421">
    <property type="entry name" value="PyrdxlP-dep_Trfase_major"/>
</dbReference>
<dbReference type="Gene3D" id="3.40.640.10">
    <property type="entry name" value="Type I PLP-dependent aspartate aminotransferase-like (Major domain)"/>
    <property type="match status" value="2"/>
</dbReference>
<comment type="caution">
    <text evidence="11">The sequence shown here is derived from an EMBL/GenBank/DDBJ whole genome shotgun (WGS) entry which is preliminary data.</text>
</comment>
<evidence type="ECO:0000259" key="10">
    <source>
        <dbReference type="Pfam" id="PF00155"/>
    </source>
</evidence>
<evidence type="ECO:0000313" key="12">
    <source>
        <dbReference type="Proteomes" id="UP000026714"/>
    </source>
</evidence>
<keyword evidence="12" id="KW-1185">Reference proteome</keyword>
<evidence type="ECO:0000256" key="8">
    <source>
        <dbReference type="ARBA" id="ARBA00023102"/>
    </source>
</evidence>
<evidence type="ECO:0000256" key="4">
    <source>
        <dbReference type="ARBA" id="ARBA00022576"/>
    </source>
</evidence>
<dbReference type="InterPro" id="IPR004839">
    <property type="entry name" value="Aminotransferase_I/II_large"/>
</dbReference>
<feature type="domain" description="Aminotransferase class I/classII large" evidence="10">
    <location>
        <begin position="52"/>
        <end position="356"/>
    </location>
</feature>
<dbReference type="Pfam" id="PF00155">
    <property type="entry name" value="Aminotran_1_2"/>
    <property type="match status" value="1"/>
</dbReference>
<dbReference type="GO" id="GO:0000105">
    <property type="term" value="P:L-histidine biosynthetic process"/>
    <property type="evidence" value="ECO:0007669"/>
    <property type="project" value="UniProtKB-KW"/>
</dbReference>
<keyword evidence="6" id="KW-0808">Transferase</keyword>
<name>A0A059KGH2_9BURK</name>
<dbReference type="AlphaFoldDB" id="A0A059KGH2"/>
<keyword evidence="5" id="KW-0028">Amino-acid biosynthesis</keyword>
<organism evidence="11 12">
    <name type="scientific">Sphaerotilus natans subsp. natans DSM 6575</name>
    <dbReference type="NCBI Taxonomy" id="1286631"/>
    <lineage>
        <taxon>Bacteria</taxon>
        <taxon>Pseudomonadati</taxon>
        <taxon>Pseudomonadota</taxon>
        <taxon>Betaproteobacteria</taxon>
        <taxon>Burkholderiales</taxon>
        <taxon>Sphaerotilaceae</taxon>
        <taxon>Sphaerotilus</taxon>
    </lineage>
</organism>
<evidence type="ECO:0000256" key="9">
    <source>
        <dbReference type="ARBA" id="ARBA00047481"/>
    </source>
</evidence>
<dbReference type="PATRIC" id="fig|1286631.3.peg.3740"/>